<evidence type="ECO:0000259" key="6">
    <source>
        <dbReference type="Pfam" id="PF00520"/>
    </source>
</evidence>
<comment type="subcellular location">
    <subcellularLocation>
        <location evidence="1">Membrane</location>
        <topology evidence="1">Multi-pass membrane protein</topology>
    </subcellularLocation>
</comment>
<keyword evidence="4 5" id="KW-0472">Membrane</keyword>
<accession>A0A7S1WR57</accession>
<name>A0A7S1WR57_ALECA</name>
<dbReference type="PANTHER" id="PTHR12127:SF7">
    <property type="entry name" value="SD02261P"/>
    <property type="match status" value="1"/>
</dbReference>
<evidence type="ECO:0000256" key="5">
    <source>
        <dbReference type="SAM" id="Phobius"/>
    </source>
</evidence>
<feature type="transmembrane region" description="Helical" evidence="5">
    <location>
        <begin position="488"/>
        <end position="513"/>
    </location>
</feature>
<dbReference type="EMBL" id="HBGE01099543">
    <property type="protein sequence ID" value="CAD9182455.1"/>
    <property type="molecule type" value="Transcribed_RNA"/>
</dbReference>
<evidence type="ECO:0000256" key="1">
    <source>
        <dbReference type="ARBA" id="ARBA00004141"/>
    </source>
</evidence>
<keyword evidence="2 5" id="KW-0812">Transmembrane</keyword>
<sequence>MVSLERAAFVGMRVGAPRFLRKACSSRLVNLAIAALVTVEVSVIVHWDLQFNIHSSSTFYHLLFPNRYHDEHNRRSTSVYHIYSVDEALEVLRFAVQRFYALPGSSVDLYQITGPARMHLTLWDTPPALTDAGKLQWSPVLLPTETYVVEEREPLGPFTNSTQDLFHRLVEMDLELHLVSIAQEAEDFKSFEWEVHLVWDFAHRGGRVDMYLATAALPVHVGQPGEHAAPSHGGDLGTVVWLLLCVLCMASLTSCLAMRRGLGWALRRTLGAVAGEAELPSQAWKPTEASHFTGRRDTQFAGDCRQIEEEAGCDTVPFYLQWPFHRAVRDVAILAFLLLDASQGSHTTGRRGLVSTRRALHWQVQYQEQHRQPGFENWLVWLEVRKGIHLVRLLGGVAVFWAWLCVNESPARSLLSRMMVQAIPPVVSFLITSLPLFLGFASLGVVLFSEHAPAKFGTLGNAAVTLFSLLNGDVLMETMLDIEAAGALISRGYVCAFICVFVFMVLNATLCLIQDSFRIVKAHQVCASN</sequence>
<evidence type="ECO:0000256" key="4">
    <source>
        <dbReference type="ARBA" id="ARBA00023136"/>
    </source>
</evidence>
<dbReference type="AlphaFoldDB" id="A0A7S1WR57"/>
<dbReference type="GO" id="GO:0072345">
    <property type="term" value="F:NAADP-sensitive calcium-release channel activity"/>
    <property type="evidence" value="ECO:0007669"/>
    <property type="project" value="TreeGrafter"/>
</dbReference>
<evidence type="ECO:0000256" key="3">
    <source>
        <dbReference type="ARBA" id="ARBA00022989"/>
    </source>
</evidence>
<dbReference type="InterPro" id="IPR005821">
    <property type="entry name" value="Ion_trans_dom"/>
</dbReference>
<organism evidence="7">
    <name type="scientific">Alexandrium catenella</name>
    <name type="common">Red tide dinoflagellate</name>
    <name type="synonym">Gonyaulax catenella</name>
    <dbReference type="NCBI Taxonomy" id="2925"/>
    <lineage>
        <taxon>Eukaryota</taxon>
        <taxon>Sar</taxon>
        <taxon>Alveolata</taxon>
        <taxon>Dinophyceae</taxon>
        <taxon>Gonyaulacales</taxon>
        <taxon>Pyrocystaceae</taxon>
        <taxon>Alexandrium</taxon>
    </lineage>
</organism>
<proteinExistence type="predicted"/>
<reference evidence="7" key="1">
    <citation type="submission" date="2021-01" db="EMBL/GenBank/DDBJ databases">
        <authorList>
            <person name="Corre E."/>
            <person name="Pelletier E."/>
            <person name="Niang G."/>
            <person name="Scheremetjew M."/>
            <person name="Finn R."/>
            <person name="Kale V."/>
            <person name="Holt S."/>
            <person name="Cochrane G."/>
            <person name="Meng A."/>
            <person name="Brown T."/>
            <person name="Cohen L."/>
        </authorList>
    </citation>
    <scope>NUCLEOTIDE SEQUENCE</scope>
    <source>
        <strain evidence="7">OF101</strain>
    </source>
</reference>
<dbReference type="Gene3D" id="1.10.287.70">
    <property type="match status" value="1"/>
</dbReference>
<feature type="transmembrane region" description="Helical" evidence="5">
    <location>
        <begin position="426"/>
        <end position="449"/>
    </location>
</feature>
<dbReference type="InterPro" id="IPR039031">
    <property type="entry name" value="Mucolipin"/>
</dbReference>
<evidence type="ECO:0000313" key="7">
    <source>
        <dbReference type="EMBL" id="CAD9182455.1"/>
    </source>
</evidence>
<dbReference type="Pfam" id="PF00520">
    <property type="entry name" value="Ion_trans"/>
    <property type="match status" value="1"/>
</dbReference>
<keyword evidence="3 5" id="KW-1133">Transmembrane helix</keyword>
<gene>
    <name evidence="7" type="ORF">ACAT0790_LOCUS59227</name>
</gene>
<dbReference type="GO" id="GO:0016020">
    <property type="term" value="C:membrane"/>
    <property type="evidence" value="ECO:0007669"/>
    <property type="project" value="UniProtKB-SubCell"/>
</dbReference>
<protein>
    <recommendedName>
        <fullName evidence="6">Ion transport domain-containing protein</fullName>
    </recommendedName>
</protein>
<evidence type="ECO:0000256" key="2">
    <source>
        <dbReference type="ARBA" id="ARBA00022692"/>
    </source>
</evidence>
<dbReference type="PANTHER" id="PTHR12127">
    <property type="entry name" value="MUCOLIPIN"/>
    <property type="match status" value="1"/>
</dbReference>
<feature type="transmembrane region" description="Helical" evidence="5">
    <location>
        <begin position="239"/>
        <end position="258"/>
    </location>
</feature>
<feature type="domain" description="Ion transport" evidence="6">
    <location>
        <begin position="390"/>
        <end position="522"/>
    </location>
</feature>